<sequence length="304" mass="33925">MARRSGPALPFRQKRPSPSRTPEEREWRTQQRYLKVLREVKEECGDTDLSSDEEDLSSWLPSSPARSPSPAVPLRVVPTLSTTDMKTADKIELGDSDLKIMLKKHHEKRKHQPDHPDLLTGDLTLSDIMTRVNAGRKGSLAALYDLAVLKKKVKEKEEKKKKKIKLIKSEAEDLAEPLSSADGIPPLSQAPSPLAIPAIKEEPLEDLKPCLGINEISSSFFSLLLEILLLEGQASLPMLEERVLDWQSSPASSLNSWFSAAPNWAELVLPALQYLAGESRAIPSSFSAFVEFKEKTQQWKLLGE</sequence>
<evidence type="ECO:0000256" key="7">
    <source>
        <dbReference type="ARBA" id="ARBA00070975"/>
    </source>
</evidence>
<dbReference type="InterPro" id="IPR024867">
    <property type="entry name" value="NFRKB"/>
</dbReference>
<evidence type="ECO:0000256" key="4">
    <source>
        <dbReference type="ARBA" id="ARBA00055613"/>
    </source>
</evidence>
<dbReference type="RefSeq" id="XP_030881635.1">
    <property type="nucleotide sequence ID" value="XM_031025775.1"/>
</dbReference>
<dbReference type="GeneID" id="115940198"/>
<evidence type="ECO:0000256" key="2">
    <source>
        <dbReference type="ARBA" id="ARBA00023125"/>
    </source>
</evidence>
<dbReference type="GO" id="GO:0033044">
    <property type="term" value="P:regulation of chromosome organization"/>
    <property type="evidence" value="ECO:0007669"/>
    <property type="project" value="UniProtKB-ARBA"/>
</dbReference>
<protein>
    <recommendedName>
        <fullName evidence="7">Nuclear factor related to kappa-B-binding protein</fullName>
    </recommendedName>
    <alternativeName>
        <fullName evidence="8">DNA-binding protein R kappa-B</fullName>
    </alternativeName>
</protein>
<organism evidence="12 13">
    <name type="scientific">Leptonychotes weddellii</name>
    <name type="common">Weddell seal</name>
    <name type="synonym">Otaria weddellii</name>
    <dbReference type="NCBI Taxonomy" id="9713"/>
    <lineage>
        <taxon>Eukaryota</taxon>
        <taxon>Metazoa</taxon>
        <taxon>Chordata</taxon>
        <taxon>Craniata</taxon>
        <taxon>Vertebrata</taxon>
        <taxon>Euteleostomi</taxon>
        <taxon>Mammalia</taxon>
        <taxon>Eutheria</taxon>
        <taxon>Laurasiatheria</taxon>
        <taxon>Carnivora</taxon>
        <taxon>Caniformia</taxon>
        <taxon>Pinnipedia</taxon>
        <taxon>Phocidae</taxon>
        <taxon>Monachinae</taxon>
        <taxon>Lobodontini</taxon>
        <taxon>Leptonychotes</taxon>
    </lineage>
</organism>
<evidence type="ECO:0000259" key="11">
    <source>
        <dbReference type="Pfam" id="PF14465"/>
    </source>
</evidence>
<evidence type="ECO:0000256" key="3">
    <source>
        <dbReference type="ARBA" id="ARBA00023242"/>
    </source>
</evidence>
<dbReference type="InterPro" id="IPR038106">
    <property type="entry name" value="NFRKB_winged_sf"/>
</dbReference>
<reference evidence="13" key="1">
    <citation type="submission" date="2025-08" db="UniProtKB">
        <authorList>
            <consortium name="RefSeq"/>
        </authorList>
    </citation>
    <scope>IDENTIFICATION</scope>
    <source>
        <tissue evidence="13">Liver</tissue>
    </source>
</reference>
<dbReference type="Pfam" id="PF14465">
    <property type="entry name" value="WHD_1st_NFRKB"/>
    <property type="match status" value="1"/>
</dbReference>
<feature type="compositionally biased region" description="Acidic residues" evidence="10">
    <location>
        <begin position="45"/>
        <end position="56"/>
    </location>
</feature>
<dbReference type="GO" id="GO:0051052">
    <property type="term" value="P:regulation of DNA metabolic process"/>
    <property type="evidence" value="ECO:0007669"/>
    <property type="project" value="UniProtKB-ARBA"/>
</dbReference>
<feature type="region of interest" description="Disordered" evidence="10">
    <location>
        <begin position="43"/>
        <end position="73"/>
    </location>
</feature>
<dbReference type="GO" id="GO:0031011">
    <property type="term" value="C:Ino80 complex"/>
    <property type="evidence" value="ECO:0007669"/>
    <property type="project" value="InterPro"/>
</dbReference>
<evidence type="ECO:0000256" key="1">
    <source>
        <dbReference type="ARBA" id="ARBA00004123"/>
    </source>
</evidence>
<gene>
    <name evidence="13" type="primary">LOC115940198</name>
</gene>
<keyword evidence="12" id="KW-1185">Reference proteome</keyword>
<dbReference type="AlphaFoldDB" id="A0A7F8QKA3"/>
<evidence type="ECO:0000256" key="6">
    <source>
        <dbReference type="ARBA" id="ARBA00060988"/>
    </source>
</evidence>
<dbReference type="PANTHER" id="PTHR13052:SF3">
    <property type="entry name" value="NUCLEAR FACTOR RELATED TO KAPPA-B-BINDING PROTEIN"/>
    <property type="match status" value="1"/>
</dbReference>
<dbReference type="FunFam" id="1.10.10.2430:FF:000001">
    <property type="entry name" value="Nuclear factor related to kappaB binding protein"/>
    <property type="match status" value="1"/>
</dbReference>
<comment type="function">
    <text evidence="5">Putative regulatory component of the chromatin remodeling INO80 complex which is involved in transcriptional regulation, DNA replication and probably DNA repair. Modulates the deubiquitinase activity of UCHL5 in the INO80 complex.</text>
</comment>
<dbReference type="GO" id="GO:0002020">
    <property type="term" value="F:protease binding"/>
    <property type="evidence" value="ECO:0007669"/>
    <property type="project" value="TreeGrafter"/>
</dbReference>
<evidence type="ECO:0000256" key="9">
    <source>
        <dbReference type="SAM" id="Coils"/>
    </source>
</evidence>
<feature type="domain" description="Nuclear factor related to kappa-B-binding protein winged helix-like" evidence="11">
    <location>
        <begin position="220"/>
        <end position="303"/>
    </location>
</feature>
<evidence type="ECO:0000256" key="10">
    <source>
        <dbReference type="SAM" id="MobiDB-lite"/>
    </source>
</evidence>
<proteinExistence type="inferred from homology"/>
<dbReference type="Proteomes" id="UP000245341">
    <property type="component" value="Unplaced"/>
</dbReference>
<evidence type="ECO:0000313" key="12">
    <source>
        <dbReference type="Proteomes" id="UP000245341"/>
    </source>
</evidence>
<keyword evidence="9" id="KW-0175">Coiled coil</keyword>
<feature type="compositionally biased region" description="Low complexity" evidence="10">
    <location>
        <begin position="57"/>
        <end position="73"/>
    </location>
</feature>
<evidence type="ECO:0000256" key="8">
    <source>
        <dbReference type="ARBA" id="ARBA00076275"/>
    </source>
</evidence>
<dbReference type="GO" id="GO:0045935">
    <property type="term" value="P:positive regulation of nucleobase-containing compound metabolic process"/>
    <property type="evidence" value="ECO:0007669"/>
    <property type="project" value="UniProtKB-ARBA"/>
</dbReference>
<feature type="region of interest" description="Disordered" evidence="10">
    <location>
        <begin position="1"/>
        <end position="28"/>
    </location>
</feature>
<dbReference type="Gene3D" id="1.10.10.2430">
    <property type="entry name" value="NFRKB winged helix-like domain"/>
    <property type="match status" value="1"/>
</dbReference>
<dbReference type="PANTHER" id="PTHR13052">
    <property type="entry name" value="NFRKB-RELATED"/>
    <property type="match status" value="1"/>
</dbReference>
<keyword evidence="2" id="KW-0238">DNA-binding</keyword>
<feature type="coiled-coil region" evidence="9">
    <location>
        <begin position="146"/>
        <end position="174"/>
    </location>
</feature>
<evidence type="ECO:0000313" key="13">
    <source>
        <dbReference type="RefSeq" id="XP_030881635.1"/>
    </source>
</evidence>
<comment type="function">
    <text evidence="4">Binds to the DNA consensus sequence 5'-GGGGAATCTCC-3'.</text>
</comment>
<dbReference type="GO" id="GO:0010604">
    <property type="term" value="P:positive regulation of macromolecule metabolic process"/>
    <property type="evidence" value="ECO:0007669"/>
    <property type="project" value="UniProtKB-ARBA"/>
</dbReference>
<keyword evidence="3" id="KW-0539">Nucleus</keyword>
<comment type="subcellular location">
    <subcellularLocation>
        <location evidence="1">Nucleus</location>
    </subcellularLocation>
</comment>
<name>A0A7F8QKA3_LEPWE</name>
<accession>A0A7F8QKA3</accession>
<dbReference type="InterPro" id="IPR025220">
    <property type="entry name" value="NFRKB_WH_1"/>
</dbReference>
<dbReference type="GO" id="GO:0003677">
    <property type="term" value="F:DNA binding"/>
    <property type="evidence" value="ECO:0007669"/>
    <property type="project" value="UniProtKB-KW"/>
</dbReference>
<evidence type="ECO:0000256" key="5">
    <source>
        <dbReference type="ARBA" id="ARBA00059873"/>
    </source>
</evidence>
<comment type="similarity">
    <text evidence="6">Belongs to the NFRKB family.</text>
</comment>